<evidence type="ECO:0000259" key="2">
    <source>
        <dbReference type="Pfam" id="PF08241"/>
    </source>
</evidence>
<keyword evidence="1" id="KW-0808">Transferase</keyword>
<dbReference type="PANTHER" id="PTHR44068">
    <property type="entry name" value="ZGC:194242"/>
    <property type="match status" value="1"/>
</dbReference>
<protein>
    <submittedName>
        <fullName evidence="3">Class I SAM-dependent methyltransferase</fullName>
    </submittedName>
</protein>
<name>A0ABS7GKU0_9BACT</name>
<comment type="caution">
    <text evidence="3">The sequence shown here is derived from an EMBL/GenBank/DDBJ whole genome shotgun (WGS) entry which is preliminary data.</text>
</comment>
<dbReference type="PANTHER" id="PTHR44068:SF11">
    <property type="entry name" value="GERANYL DIPHOSPHATE 2-C-METHYLTRANSFERASE"/>
    <property type="match status" value="1"/>
</dbReference>
<accession>A0ABS7GKU0</accession>
<dbReference type="GO" id="GO:0008168">
    <property type="term" value="F:methyltransferase activity"/>
    <property type="evidence" value="ECO:0007669"/>
    <property type="project" value="UniProtKB-KW"/>
</dbReference>
<dbReference type="CDD" id="cd02440">
    <property type="entry name" value="AdoMet_MTases"/>
    <property type="match status" value="1"/>
</dbReference>
<keyword evidence="3" id="KW-0489">Methyltransferase</keyword>
<sequence>MSGSTGMQQSAVNPNKALWEKGDFTRLAETMRESGTELIEKIGIKPGSDILDLGCGDGTTAIPAARLGANVLGIDIARNLVDAGNKRIREEGLTNISIREGDATHLKGVADASFDMVVSVFGAMFAPQPFEVAKEMVRVTRPGGRIVMGNWIPGDPTLVARILKISAAYTPPPPEGFVSPMLWGVESNVIERFGQAGIPPENISFERDIYTFMAPFSPVAFVDRFKRYYGPTMNAFEAADKDGKAAELQRELEVLFEQENRSDDLQKTAIPATFLRVTVQC</sequence>
<feature type="domain" description="Methyltransferase type 11" evidence="2">
    <location>
        <begin position="51"/>
        <end position="148"/>
    </location>
</feature>
<dbReference type="InterPro" id="IPR050447">
    <property type="entry name" value="Erg6_SMT_methyltransf"/>
</dbReference>
<dbReference type="Gene3D" id="3.40.50.150">
    <property type="entry name" value="Vaccinia Virus protein VP39"/>
    <property type="match status" value="1"/>
</dbReference>
<evidence type="ECO:0000256" key="1">
    <source>
        <dbReference type="ARBA" id="ARBA00022679"/>
    </source>
</evidence>
<organism evidence="3 4">
    <name type="scientific">Chitinophaga rhizophila</name>
    <dbReference type="NCBI Taxonomy" id="2866212"/>
    <lineage>
        <taxon>Bacteria</taxon>
        <taxon>Pseudomonadati</taxon>
        <taxon>Bacteroidota</taxon>
        <taxon>Chitinophagia</taxon>
        <taxon>Chitinophagales</taxon>
        <taxon>Chitinophagaceae</taxon>
        <taxon>Chitinophaga</taxon>
    </lineage>
</organism>
<keyword evidence="4" id="KW-1185">Reference proteome</keyword>
<dbReference type="EMBL" id="JAICCF010000007">
    <property type="protein sequence ID" value="MBW8688327.1"/>
    <property type="molecule type" value="Genomic_DNA"/>
</dbReference>
<dbReference type="GO" id="GO:0032259">
    <property type="term" value="P:methylation"/>
    <property type="evidence" value="ECO:0007669"/>
    <property type="project" value="UniProtKB-KW"/>
</dbReference>
<dbReference type="Pfam" id="PF08241">
    <property type="entry name" value="Methyltransf_11"/>
    <property type="match status" value="1"/>
</dbReference>
<dbReference type="InterPro" id="IPR013216">
    <property type="entry name" value="Methyltransf_11"/>
</dbReference>
<dbReference type="Proteomes" id="UP000812961">
    <property type="component" value="Unassembled WGS sequence"/>
</dbReference>
<dbReference type="SUPFAM" id="SSF53335">
    <property type="entry name" value="S-adenosyl-L-methionine-dependent methyltransferases"/>
    <property type="match status" value="1"/>
</dbReference>
<dbReference type="InterPro" id="IPR029063">
    <property type="entry name" value="SAM-dependent_MTases_sf"/>
</dbReference>
<reference evidence="3 4" key="1">
    <citation type="submission" date="2021-08" db="EMBL/GenBank/DDBJ databases">
        <title>The genome sequence of Chitinophaga sp. B61.</title>
        <authorList>
            <person name="Zhang X."/>
        </authorList>
    </citation>
    <scope>NUCLEOTIDE SEQUENCE [LARGE SCALE GENOMIC DNA]</scope>
    <source>
        <strain evidence="3 4">B61</strain>
    </source>
</reference>
<evidence type="ECO:0000313" key="3">
    <source>
        <dbReference type="EMBL" id="MBW8688327.1"/>
    </source>
</evidence>
<proteinExistence type="predicted"/>
<evidence type="ECO:0000313" key="4">
    <source>
        <dbReference type="Proteomes" id="UP000812961"/>
    </source>
</evidence>
<dbReference type="RefSeq" id="WP_220253653.1">
    <property type="nucleotide sequence ID" value="NZ_JAICCF010000007.1"/>
</dbReference>
<gene>
    <name evidence="3" type="ORF">K1Y79_28585</name>
</gene>